<protein>
    <submittedName>
        <fullName evidence="1">Uncharacterized protein</fullName>
    </submittedName>
</protein>
<sequence>MGPGLKSLTVSILSGVPMEFMATKKQFWTATRTIEELETAGYFDKVEQSEDTFVGHDIEIDEPLSSDGKLESYPFYSSKKSWPHPILRALAPGT</sequence>
<dbReference type="AlphaFoldDB" id="A0A3S5FF98"/>
<comment type="caution">
    <text evidence="1">The sequence shown here is derived from an EMBL/GenBank/DDBJ whole genome shotgun (WGS) entry which is preliminary data.</text>
</comment>
<proteinExistence type="predicted"/>
<keyword evidence="2" id="KW-1185">Reference proteome</keyword>
<evidence type="ECO:0000313" key="1">
    <source>
        <dbReference type="EMBL" id="VEL30421.1"/>
    </source>
</evidence>
<dbReference type="GO" id="GO:0005524">
    <property type="term" value="F:ATP binding"/>
    <property type="evidence" value="ECO:0007669"/>
    <property type="project" value="InterPro"/>
</dbReference>
<reference evidence="1" key="1">
    <citation type="submission" date="2018-11" db="EMBL/GenBank/DDBJ databases">
        <authorList>
            <consortium name="Pathogen Informatics"/>
        </authorList>
    </citation>
    <scope>NUCLEOTIDE SEQUENCE</scope>
</reference>
<gene>
    <name evidence="1" type="ORF">PXEA_LOCUS23861</name>
</gene>
<dbReference type="Gene3D" id="3.30.420.110">
    <property type="entry name" value="MutS, connector domain"/>
    <property type="match status" value="1"/>
</dbReference>
<dbReference type="GO" id="GO:0006298">
    <property type="term" value="P:mismatch repair"/>
    <property type="evidence" value="ECO:0007669"/>
    <property type="project" value="InterPro"/>
</dbReference>
<name>A0A3S5FF98_9PLAT</name>
<dbReference type="EMBL" id="CAAALY010112186">
    <property type="protein sequence ID" value="VEL30421.1"/>
    <property type="molecule type" value="Genomic_DNA"/>
</dbReference>
<evidence type="ECO:0000313" key="2">
    <source>
        <dbReference type="Proteomes" id="UP000784294"/>
    </source>
</evidence>
<dbReference type="GO" id="GO:0030983">
    <property type="term" value="F:mismatched DNA binding"/>
    <property type="evidence" value="ECO:0007669"/>
    <property type="project" value="InterPro"/>
</dbReference>
<dbReference type="Proteomes" id="UP000784294">
    <property type="component" value="Unassembled WGS sequence"/>
</dbReference>
<dbReference type="InterPro" id="IPR036678">
    <property type="entry name" value="MutS_con_dom_sf"/>
</dbReference>
<organism evidence="1 2">
    <name type="scientific">Protopolystoma xenopodis</name>
    <dbReference type="NCBI Taxonomy" id="117903"/>
    <lineage>
        <taxon>Eukaryota</taxon>
        <taxon>Metazoa</taxon>
        <taxon>Spiralia</taxon>
        <taxon>Lophotrochozoa</taxon>
        <taxon>Platyhelminthes</taxon>
        <taxon>Monogenea</taxon>
        <taxon>Polyopisthocotylea</taxon>
        <taxon>Polystomatidea</taxon>
        <taxon>Polystomatidae</taxon>
        <taxon>Protopolystoma</taxon>
    </lineage>
</organism>
<accession>A0A3S5FF98</accession>